<keyword evidence="2" id="KW-1185">Reference proteome</keyword>
<sequence length="59" mass="6962">MWTRITVIGPLSWRILWEARSEKQDANHRILDDRGPVDILSSQPLEYTYACGRRGRDYV</sequence>
<accession>A0A0S4LR35</accession>
<name>A0A0S4LR35_9BACT</name>
<evidence type="ECO:0000313" key="1">
    <source>
        <dbReference type="EMBL" id="CUS38427.1"/>
    </source>
</evidence>
<reference evidence="1 2" key="1">
    <citation type="submission" date="2015-10" db="EMBL/GenBank/DDBJ databases">
        <authorList>
            <person name="Gilbert D.G."/>
        </authorList>
    </citation>
    <scope>NUCLEOTIDE SEQUENCE [LARGE SCALE GENOMIC DNA]</scope>
    <source>
        <strain evidence="1">COMA1</strain>
    </source>
</reference>
<proteinExistence type="predicted"/>
<protein>
    <submittedName>
        <fullName evidence="1">Uncharacterized protein</fullName>
    </submittedName>
</protein>
<dbReference type="Proteomes" id="UP000199032">
    <property type="component" value="Unassembled WGS sequence"/>
</dbReference>
<dbReference type="EMBL" id="CZQA01000011">
    <property type="protein sequence ID" value="CUS38427.1"/>
    <property type="molecule type" value="Genomic_DNA"/>
</dbReference>
<evidence type="ECO:0000313" key="2">
    <source>
        <dbReference type="Proteomes" id="UP000199032"/>
    </source>
</evidence>
<dbReference type="AlphaFoldDB" id="A0A0S4LR35"/>
<dbReference type="STRING" id="1742972.COMA1_50095"/>
<gene>
    <name evidence="1" type="ORF">COMA1_50095</name>
</gene>
<organism evidence="1 2">
    <name type="scientific">Candidatus Nitrospira nitrosa</name>
    <dbReference type="NCBI Taxonomy" id="1742972"/>
    <lineage>
        <taxon>Bacteria</taxon>
        <taxon>Pseudomonadati</taxon>
        <taxon>Nitrospirota</taxon>
        <taxon>Nitrospiria</taxon>
        <taxon>Nitrospirales</taxon>
        <taxon>Nitrospiraceae</taxon>
        <taxon>Nitrospira</taxon>
    </lineage>
</organism>